<dbReference type="Proteomes" id="UP000651452">
    <property type="component" value="Unassembled WGS sequence"/>
</dbReference>
<reference evidence="7" key="1">
    <citation type="submission" date="2018-12" db="EMBL/GenBank/DDBJ databases">
        <authorList>
            <person name="Syme R.A."/>
            <person name="Farfan-Caceres L."/>
            <person name="Lichtenzveig J."/>
        </authorList>
    </citation>
    <scope>NUCLEOTIDE SEQUENCE</scope>
    <source>
        <strain evidence="7">Al4</strain>
    </source>
</reference>
<comment type="cofactor">
    <cofactor evidence="1">
        <name>FAD</name>
        <dbReference type="ChEBI" id="CHEBI:57692"/>
    </cofactor>
</comment>
<dbReference type="InterPro" id="IPR016166">
    <property type="entry name" value="FAD-bd_PCMH"/>
</dbReference>
<dbReference type="Gene3D" id="3.30.465.10">
    <property type="match status" value="1"/>
</dbReference>
<dbReference type="PROSITE" id="PS51387">
    <property type="entry name" value="FAD_PCMH"/>
    <property type="match status" value="1"/>
</dbReference>
<sequence length="458" mass="51438">MGEADILPITWRSDSTTEEYERVRVGRVFNHRRPSRFPVAVVEAEKEEHIQQAVHIAQRRSLHVSIRSGGHSWAAWSVRDNAILIDLGNYKQIELNEATGVVIASPSTTGAQLNSLLKEKGLMFPGGHCPDVGLGGFLLQGGMGWVCRSWGWACQYVTAIDVITAQGQRLHCSEKENEDLFWAARGAGPGFPAIVTRFYLRTKPLPTHVRSSAYIFPKALSKDALNWIISIVETYDEDTEIVCVGRFIPEYDDSVVIVGLTTFKHSDHDAISALQAAENSVPQGYLQKHFANPTTLHEQYIEQGLANPEGHRYCSDNAYIDNNTDVATVLEEIFTELPSQKSFALWYAMAPLSRRELPDMALSMQSDHYLAIYSIWETIKDDDKCQSWVSNVMNKIAPHSVGQYLGDSDFQVRNTKYWGEEQGKKLMKIRERWNPDGRICGYLDNGDQSGAKGLLNKL</sequence>
<dbReference type="InterPro" id="IPR006094">
    <property type="entry name" value="Oxid_FAD_bind_N"/>
</dbReference>
<name>A0A8H7J3S5_9PLEO</name>
<evidence type="ECO:0000256" key="1">
    <source>
        <dbReference type="ARBA" id="ARBA00001974"/>
    </source>
</evidence>
<dbReference type="InterPro" id="IPR016167">
    <property type="entry name" value="FAD-bd_PCMH_sub1"/>
</dbReference>
<accession>A0A8H7J3S5</accession>
<dbReference type="Gene3D" id="3.30.43.10">
    <property type="entry name" value="Uridine Diphospho-n-acetylenolpyruvylglucosamine Reductase, domain 2"/>
    <property type="match status" value="1"/>
</dbReference>
<dbReference type="EMBL" id="RZGK01000009">
    <property type="protein sequence ID" value="KAF9696359.1"/>
    <property type="molecule type" value="Genomic_DNA"/>
</dbReference>
<comment type="similarity">
    <text evidence="2">Belongs to the oxygen-dependent FAD-linked oxidoreductase family.</text>
</comment>
<evidence type="ECO:0000256" key="3">
    <source>
        <dbReference type="ARBA" id="ARBA00022630"/>
    </source>
</evidence>
<keyword evidence="4" id="KW-0274">FAD</keyword>
<dbReference type="AlphaFoldDB" id="A0A8H7J3S5"/>
<protein>
    <recommendedName>
        <fullName evidence="6">FAD-binding PCMH-type domain-containing protein</fullName>
    </recommendedName>
</protein>
<keyword evidence="3" id="KW-0285">Flavoprotein</keyword>
<dbReference type="SUPFAM" id="SSF56176">
    <property type="entry name" value="FAD-binding/transporter-associated domain-like"/>
    <property type="match status" value="1"/>
</dbReference>
<keyword evidence="8" id="KW-1185">Reference proteome</keyword>
<dbReference type="InterPro" id="IPR016169">
    <property type="entry name" value="FAD-bd_PCMH_sub2"/>
</dbReference>
<dbReference type="PANTHER" id="PTHR42973">
    <property type="entry name" value="BINDING OXIDOREDUCTASE, PUTATIVE (AFU_ORTHOLOGUE AFUA_1G17690)-RELATED"/>
    <property type="match status" value="1"/>
</dbReference>
<proteinExistence type="inferred from homology"/>
<dbReference type="GO" id="GO:0016491">
    <property type="term" value="F:oxidoreductase activity"/>
    <property type="evidence" value="ECO:0007669"/>
    <property type="project" value="UniProtKB-KW"/>
</dbReference>
<gene>
    <name evidence="7" type="ORF">EKO04_005703</name>
</gene>
<dbReference type="InterPro" id="IPR050416">
    <property type="entry name" value="FAD-linked_Oxidoreductase"/>
</dbReference>
<dbReference type="OrthoDB" id="415825at2759"/>
<evidence type="ECO:0000256" key="5">
    <source>
        <dbReference type="ARBA" id="ARBA00023002"/>
    </source>
</evidence>
<dbReference type="GO" id="GO:0071949">
    <property type="term" value="F:FAD binding"/>
    <property type="evidence" value="ECO:0007669"/>
    <property type="project" value="InterPro"/>
</dbReference>
<keyword evidence="5" id="KW-0560">Oxidoreductase</keyword>
<organism evidence="7 8">
    <name type="scientific">Ascochyta lentis</name>
    <dbReference type="NCBI Taxonomy" id="205686"/>
    <lineage>
        <taxon>Eukaryota</taxon>
        <taxon>Fungi</taxon>
        <taxon>Dikarya</taxon>
        <taxon>Ascomycota</taxon>
        <taxon>Pezizomycotina</taxon>
        <taxon>Dothideomycetes</taxon>
        <taxon>Pleosporomycetidae</taxon>
        <taxon>Pleosporales</taxon>
        <taxon>Pleosporineae</taxon>
        <taxon>Didymellaceae</taxon>
        <taxon>Ascochyta</taxon>
    </lineage>
</organism>
<feature type="domain" description="FAD-binding PCMH-type" evidence="6">
    <location>
        <begin position="34"/>
        <end position="205"/>
    </location>
</feature>
<dbReference type="PANTHER" id="PTHR42973:SF39">
    <property type="entry name" value="FAD-BINDING PCMH-TYPE DOMAIN-CONTAINING PROTEIN"/>
    <property type="match status" value="1"/>
</dbReference>
<evidence type="ECO:0000313" key="7">
    <source>
        <dbReference type="EMBL" id="KAF9696359.1"/>
    </source>
</evidence>
<evidence type="ECO:0000256" key="2">
    <source>
        <dbReference type="ARBA" id="ARBA00005466"/>
    </source>
</evidence>
<dbReference type="Gene3D" id="3.40.462.20">
    <property type="match status" value="1"/>
</dbReference>
<evidence type="ECO:0000313" key="8">
    <source>
        <dbReference type="Proteomes" id="UP000651452"/>
    </source>
</evidence>
<comment type="caution">
    <text evidence="7">The sequence shown here is derived from an EMBL/GenBank/DDBJ whole genome shotgun (WGS) entry which is preliminary data.</text>
</comment>
<evidence type="ECO:0000256" key="4">
    <source>
        <dbReference type="ARBA" id="ARBA00022827"/>
    </source>
</evidence>
<dbReference type="Pfam" id="PF01565">
    <property type="entry name" value="FAD_binding_4"/>
    <property type="match status" value="1"/>
</dbReference>
<reference evidence="7" key="2">
    <citation type="submission" date="2020-09" db="EMBL/GenBank/DDBJ databases">
        <title>Reference genome assembly for Australian Ascochyta lentis isolate Al4.</title>
        <authorList>
            <person name="Lee R.C."/>
            <person name="Farfan-Caceres L.M."/>
            <person name="Debler J.W."/>
            <person name="Williams A.H."/>
            <person name="Henares B.M."/>
        </authorList>
    </citation>
    <scope>NUCLEOTIDE SEQUENCE</scope>
    <source>
        <strain evidence="7">Al4</strain>
    </source>
</reference>
<evidence type="ECO:0000259" key="6">
    <source>
        <dbReference type="PROSITE" id="PS51387"/>
    </source>
</evidence>
<dbReference type="InterPro" id="IPR036318">
    <property type="entry name" value="FAD-bd_PCMH-like_sf"/>
</dbReference>